<organism evidence="2 3">
    <name type="scientific">Riccia sorocarpa</name>
    <dbReference type="NCBI Taxonomy" id="122646"/>
    <lineage>
        <taxon>Eukaryota</taxon>
        <taxon>Viridiplantae</taxon>
        <taxon>Streptophyta</taxon>
        <taxon>Embryophyta</taxon>
        <taxon>Marchantiophyta</taxon>
        <taxon>Marchantiopsida</taxon>
        <taxon>Marchantiidae</taxon>
        <taxon>Marchantiales</taxon>
        <taxon>Ricciaceae</taxon>
        <taxon>Riccia</taxon>
    </lineage>
</organism>
<dbReference type="Pfam" id="PF00078">
    <property type="entry name" value="RVT_1"/>
    <property type="match status" value="1"/>
</dbReference>
<dbReference type="InterPro" id="IPR043502">
    <property type="entry name" value="DNA/RNA_pol_sf"/>
</dbReference>
<dbReference type="AlphaFoldDB" id="A0ABD3HDN5"/>
<dbReference type="EMBL" id="JBJQOH010000004">
    <property type="protein sequence ID" value="KAL3689642.1"/>
    <property type="molecule type" value="Genomic_DNA"/>
</dbReference>
<dbReference type="SUPFAM" id="SSF56672">
    <property type="entry name" value="DNA/RNA polymerases"/>
    <property type="match status" value="1"/>
</dbReference>
<comment type="caution">
    <text evidence="2">The sequence shown here is derived from an EMBL/GenBank/DDBJ whole genome shotgun (WGS) entry which is preliminary data.</text>
</comment>
<protein>
    <recommendedName>
        <fullName evidence="1">Reverse transcriptase domain-containing protein</fullName>
    </recommendedName>
</protein>
<name>A0ABD3HDN5_9MARC</name>
<dbReference type="PANTHER" id="PTHR31635:SF196">
    <property type="entry name" value="REVERSE TRANSCRIPTASE DOMAIN-CONTAINING PROTEIN-RELATED"/>
    <property type="match status" value="1"/>
</dbReference>
<proteinExistence type="predicted"/>
<reference evidence="2 3" key="1">
    <citation type="submission" date="2024-09" db="EMBL/GenBank/DDBJ databases">
        <title>Chromosome-scale assembly of Riccia sorocarpa.</title>
        <authorList>
            <person name="Paukszto L."/>
        </authorList>
    </citation>
    <scope>NUCLEOTIDE SEQUENCE [LARGE SCALE GENOMIC DNA]</scope>
    <source>
        <strain evidence="2">LP-2024</strain>
        <tissue evidence="2">Aerial parts of the thallus</tissue>
    </source>
</reference>
<feature type="domain" description="Reverse transcriptase" evidence="1">
    <location>
        <begin position="34"/>
        <end position="287"/>
    </location>
</feature>
<gene>
    <name evidence="2" type="ORF">R1sor_015951</name>
</gene>
<dbReference type="InterPro" id="IPR000477">
    <property type="entry name" value="RT_dom"/>
</dbReference>
<keyword evidence="3" id="KW-1185">Reference proteome</keyword>
<dbReference type="CDD" id="cd01650">
    <property type="entry name" value="RT_nLTR_like"/>
    <property type="match status" value="1"/>
</dbReference>
<evidence type="ECO:0000313" key="2">
    <source>
        <dbReference type="EMBL" id="KAL3689642.1"/>
    </source>
</evidence>
<dbReference type="PROSITE" id="PS50878">
    <property type="entry name" value="RT_POL"/>
    <property type="match status" value="1"/>
</dbReference>
<evidence type="ECO:0000313" key="3">
    <source>
        <dbReference type="Proteomes" id="UP001633002"/>
    </source>
</evidence>
<sequence length="401" mass="46156">MLKEKSPSIDGVMVEILRKGWEFMKEDCFFMVQEFWGKKKLVGKDSKGVIKLIPKNDRKQLLQNWRPITLLTTTYKIVAKVLAIRLKSMLPRIIDTQQTGFVAGRNIIENNLSLRLGQEWAHITGKYIIFVKLDFMKAYDRVAHGFLWDPLEAMGIGEETLLRIKGLIIGGSSEVHINNNFTEEIQIGRGVRQGCMLAPLLFAMTTQPLMIALREEEKEGNIRWLNIGEGNALMHQLFVDDTGICIIAEERQFDRLKEVLREFKKASGTRYEIAMPGKSFKYLGVATSSSIDEKTITAEIVQKMMKKLKHWSNRLLSWPAKTILLKHVLAAAILYQMLFVGLCADGLEELERLCRNFLWGWNDEGNPKKAMIAWERVLTRKEVENWDGPNSERWQMRSIPV</sequence>
<accession>A0ABD3HDN5</accession>
<dbReference type="Proteomes" id="UP001633002">
    <property type="component" value="Unassembled WGS sequence"/>
</dbReference>
<evidence type="ECO:0000259" key="1">
    <source>
        <dbReference type="PROSITE" id="PS50878"/>
    </source>
</evidence>
<dbReference type="PANTHER" id="PTHR31635">
    <property type="entry name" value="REVERSE TRANSCRIPTASE DOMAIN-CONTAINING PROTEIN-RELATED"/>
    <property type="match status" value="1"/>
</dbReference>